<evidence type="ECO:0000313" key="2">
    <source>
        <dbReference type="WBParaSite" id="ES5_v2.g14804.t1"/>
    </source>
</evidence>
<name>A0AC34FCE8_9BILA</name>
<reference evidence="2" key="1">
    <citation type="submission" date="2022-11" db="UniProtKB">
        <authorList>
            <consortium name="WormBaseParasite"/>
        </authorList>
    </citation>
    <scope>IDENTIFICATION</scope>
</reference>
<dbReference type="WBParaSite" id="ES5_v2.g14804.t1">
    <property type="protein sequence ID" value="ES5_v2.g14804.t1"/>
    <property type="gene ID" value="ES5_v2.g14804"/>
</dbReference>
<proteinExistence type="predicted"/>
<dbReference type="Proteomes" id="UP000887579">
    <property type="component" value="Unplaced"/>
</dbReference>
<accession>A0AC34FCE8</accession>
<sequence length="121" mass="14922">MRLKFNSTTYKFEYLPYYRDYTERELKKEYFEKLLQHTFRFGIYVLLYIGRFYAFTKIFGFKEQEYLFVVGRLYTALLFFTLGLHFFTIIRILLGINKPHSYERNLSASGYFYVRIFNQLL</sequence>
<organism evidence="1 2">
    <name type="scientific">Panagrolaimus sp. ES5</name>
    <dbReference type="NCBI Taxonomy" id="591445"/>
    <lineage>
        <taxon>Eukaryota</taxon>
        <taxon>Metazoa</taxon>
        <taxon>Ecdysozoa</taxon>
        <taxon>Nematoda</taxon>
        <taxon>Chromadorea</taxon>
        <taxon>Rhabditida</taxon>
        <taxon>Tylenchina</taxon>
        <taxon>Panagrolaimomorpha</taxon>
        <taxon>Panagrolaimoidea</taxon>
        <taxon>Panagrolaimidae</taxon>
        <taxon>Panagrolaimus</taxon>
    </lineage>
</organism>
<protein>
    <submittedName>
        <fullName evidence="2">Uncharacterized protein</fullName>
    </submittedName>
</protein>
<evidence type="ECO:0000313" key="1">
    <source>
        <dbReference type="Proteomes" id="UP000887579"/>
    </source>
</evidence>